<evidence type="ECO:0000256" key="9">
    <source>
        <dbReference type="ARBA" id="ARBA00031511"/>
    </source>
</evidence>
<dbReference type="InterPro" id="IPR011992">
    <property type="entry name" value="EF-hand-dom_pair"/>
</dbReference>
<dbReference type="PROSITE" id="PS00018">
    <property type="entry name" value="EF_HAND_1"/>
    <property type="match status" value="5"/>
</dbReference>
<keyword evidence="5" id="KW-0333">Golgi apparatus</keyword>
<dbReference type="InterPro" id="IPR018247">
    <property type="entry name" value="EF_Hand_1_Ca_BS"/>
</dbReference>
<keyword evidence="1" id="KW-0479">Metal-binding</keyword>
<dbReference type="InterPro" id="IPR027240">
    <property type="entry name" value="CAB45_EFh"/>
</dbReference>
<dbReference type="AlphaFoldDB" id="A0A1S3JMF7"/>
<gene>
    <name evidence="14" type="primary">LOC106174484</name>
</gene>
<reference evidence="14" key="1">
    <citation type="submission" date="2025-08" db="UniProtKB">
        <authorList>
            <consortium name="RefSeq"/>
        </authorList>
    </citation>
    <scope>IDENTIFICATION</scope>
    <source>
        <tissue evidence="14">Gonads</tissue>
    </source>
</reference>
<dbReference type="STRING" id="7574.A0A1S3JMF7"/>
<keyword evidence="13" id="KW-1185">Reference proteome</keyword>
<keyword evidence="2" id="KW-0732">Signal</keyword>
<dbReference type="Gene3D" id="1.10.238.10">
    <property type="entry name" value="EF-hand"/>
    <property type="match status" value="3"/>
</dbReference>
<dbReference type="GO" id="GO:0005796">
    <property type="term" value="C:Golgi lumen"/>
    <property type="evidence" value="ECO:0007669"/>
    <property type="project" value="UniProtKB-SubCell"/>
</dbReference>
<dbReference type="Pfam" id="PF13499">
    <property type="entry name" value="EF-hand_7"/>
    <property type="match status" value="2"/>
</dbReference>
<evidence type="ECO:0000256" key="1">
    <source>
        <dbReference type="ARBA" id="ARBA00022723"/>
    </source>
</evidence>
<dbReference type="GO" id="GO:0017156">
    <property type="term" value="P:calcium-ion regulated exocytosis"/>
    <property type="evidence" value="ECO:0007669"/>
    <property type="project" value="TreeGrafter"/>
</dbReference>
<feature type="region of interest" description="Disordered" evidence="10">
    <location>
        <begin position="41"/>
        <end position="72"/>
    </location>
</feature>
<accession>A0A1S3JMF7</accession>
<feature type="domain" description="EF-hand" evidence="12">
    <location>
        <begin position="306"/>
        <end position="341"/>
    </location>
</feature>
<name>A0A1S3JMF7_LINAN</name>
<dbReference type="SUPFAM" id="SSF47473">
    <property type="entry name" value="EF-hand"/>
    <property type="match status" value="2"/>
</dbReference>
<feature type="domain" description="EF-hand" evidence="12">
    <location>
        <begin position="209"/>
        <end position="244"/>
    </location>
</feature>
<dbReference type="CDD" id="cd16225">
    <property type="entry name" value="EFh_CREC_cab45"/>
    <property type="match status" value="1"/>
</dbReference>
<dbReference type="Proteomes" id="UP000085678">
    <property type="component" value="Unplaced"/>
</dbReference>
<dbReference type="SMART" id="SM00054">
    <property type="entry name" value="EFh"/>
    <property type="match status" value="6"/>
</dbReference>
<evidence type="ECO:0000256" key="4">
    <source>
        <dbReference type="ARBA" id="ARBA00022837"/>
    </source>
</evidence>
<dbReference type="PANTHER" id="PTHR10827">
    <property type="entry name" value="RETICULOCALBIN"/>
    <property type="match status" value="1"/>
</dbReference>
<protein>
    <recommendedName>
        <fullName evidence="8">45 kDa calcium-binding protein</fullName>
    </recommendedName>
    <alternativeName>
        <fullName evidence="9">Stromal cell-derived factor 4</fullName>
    </alternativeName>
</protein>
<dbReference type="InParanoid" id="A0A1S3JMF7"/>
<dbReference type="PANTHER" id="PTHR10827:SF98">
    <property type="entry name" value="45 KDA CALCIUM-BINDING PROTEIN"/>
    <property type="match status" value="1"/>
</dbReference>
<organism evidence="13 14">
    <name type="scientific">Lingula anatina</name>
    <name type="common">Brachiopod</name>
    <name type="synonym">Lingula unguis</name>
    <dbReference type="NCBI Taxonomy" id="7574"/>
    <lineage>
        <taxon>Eukaryota</taxon>
        <taxon>Metazoa</taxon>
        <taxon>Spiralia</taxon>
        <taxon>Lophotrochozoa</taxon>
        <taxon>Brachiopoda</taxon>
        <taxon>Linguliformea</taxon>
        <taxon>Lingulata</taxon>
        <taxon>Lingulida</taxon>
        <taxon>Linguloidea</taxon>
        <taxon>Lingulidae</taxon>
        <taxon>Lingula</taxon>
    </lineage>
</organism>
<dbReference type="OrthoDB" id="9978834at2759"/>
<evidence type="ECO:0000256" key="11">
    <source>
        <dbReference type="SAM" id="Phobius"/>
    </source>
</evidence>
<evidence type="ECO:0000256" key="5">
    <source>
        <dbReference type="ARBA" id="ARBA00023034"/>
    </source>
</evidence>
<evidence type="ECO:0000313" key="13">
    <source>
        <dbReference type="Proteomes" id="UP000085678"/>
    </source>
</evidence>
<dbReference type="Pfam" id="PF13202">
    <property type="entry name" value="EF-hand_5"/>
    <property type="match status" value="1"/>
</dbReference>
<dbReference type="InterPro" id="IPR002048">
    <property type="entry name" value="EF_hand_dom"/>
</dbReference>
<keyword evidence="11" id="KW-0812">Transmembrane</keyword>
<keyword evidence="3" id="KW-0677">Repeat</keyword>
<keyword evidence="11" id="KW-1133">Transmembrane helix</keyword>
<evidence type="ECO:0000256" key="7">
    <source>
        <dbReference type="ARBA" id="ARBA00023769"/>
    </source>
</evidence>
<proteinExistence type="predicted"/>
<feature type="domain" description="EF-hand" evidence="12">
    <location>
        <begin position="269"/>
        <end position="304"/>
    </location>
</feature>
<feature type="domain" description="EF-hand" evidence="12">
    <location>
        <begin position="170"/>
        <end position="205"/>
    </location>
</feature>
<keyword evidence="4" id="KW-0106">Calcium</keyword>
<feature type="transmembrane region" description="Helical" evidence="11">
    <location>
        <begin position="12"/>
        <end position="31"/>
    </location>
</feature>
<dbReference type="KEGG" id="lak:106174484"/>
<evidence type="ECO:0000313" key="14">
    <source>
        <dbReference type="RefSeq" id="XP_013411557.1"/>
    </source>
</evidence>
<dbReference type="FunCoup" id="A0A1S3JMF7">
    <property type="interactions" value="876"/>
</dbReference>
<dbReference type="GO" id="GO:0005783">
    <property type="term" value="C:endoplasmic reticulum"/>
    <property type="evidence" value="ECO:0007669"/>
    <property type="project" value="TreeGrafter"/>
</dbReference>
<keyword evidence="6" id="KW-0325">Glycoprotein</keyword>
<sequence>MLFNCDLSRHFTLVLCITVIIPNAIWTLPIVPSNVRRNRGEQQKIVEKQSPANPPQLPVASQKDSQPNSDLKVKVADPKVKVVDSKVRDIDAEAKNIDVKVGEGHENKKGDGGMLEYGKAPDVKLSVKKLKPPDHLDAVKMEQDGHLNRDYKKEVLLGEHEEMEKDTPEEKAKRLTGIFHIVDTNTDEFIDQKEIQDWIVKKIEEHFGQAAKENADIFKSLDLDNDGQIAWEEFLTEFLVALNWKRADAEVKARDPEKAMQGVESEHRDQLITNKFRWAEADDDNDNKLTLEEFKNFMHPEGSKKMTENMVRDILENLDSNSDGILSIDEFAALPGGELDEQFNTDEWKASDKRWQDERKTAFREVIDINKDGNLTKDELFEYVNPKNPNNARQEAENLIAIADGDKDGKLSLREVLNNPDLFYGSKMINAGRNFHDEF</sequence>
<evidence type="ECO:0000256" key="3">
    <source>
        <dbReference type="ARBA" id="ARBA00022737"/>
    </source>
</evidence>
<keyword evidence="11" id="KW-0472">Membrane</keyword>
<evidence type="ECO:0000256" key="2">
    <source>
        <dbReference type="ARBA" id="ARBA00022729"/>
    </source>
</evidence>
<evidence type="ECO:0000256" key="6">
    <source>
        <dbReference type="ARBA" id="ARBA00023180"/>
    </source>
</evidence>
<evidence type="ECO:0000256" key="8">
    <source>
        <dbReference type="ARBA" id="ARBA00023817"/>
    </source>
</evidence>
<dbReference type="GeneID" id="106174484"/>
<dbReference type="GO" id="GO:0005509">
    <property type="term" value="F:calcium ion binding"/>
    <property type="evidence" value="ECO:0007669"/>
    <property type="project" value="InterPro"/>
</dbReference>
<dbReference type="OMA" id="FEYINPR"/>
<dbReference type="PROSITE" id="PS50222">
    <property type="entry name" value="EF_HAND_2"/>
    <property type="match status" value="4"/>
</dbReference>
<dbReference type="RefSeq" id="XP_013411557.1">
    <property type="nucleotide sequence ID" value="XM_013556103.1"/>
</dbReference>
<comment type="subcellular location">
    <subcellularLocation>
        <location evidence="7">Golgi apparatus lumen</location>
    </subcellularLocation>
</comment>
<evidence type="ECO:0000256" key="10">
    <source>
        <dbReference type="SAM" id="MobiDB-lite"/>
    </source>
</evidence>
<evidence type="ECO:0000259" key="12">
    <source>
        <dbReference type="PROSITE" id="PS50222"/>
    </source>
</evidence>